<feature type="repeat" description="TPR" evidence="3">
    <location>
        <begin position="444"/>
        <end position="477"/>
    </location>
</feature>
<feature type="repeat" description="TPR" evidence="3">
    <location>
        <begin position="486"/>
        <end position="519"/>
    </location>
</feature>
<dbReference type="PANTHER" id="PTHR45641:SF19">
    <property type="entry name" value="NEPHROCYSTIN-3"/>
    <property type="match status" value="1"/>
</dbReference>
<evidence type="ECO:0000256" key="2">
    <source>
        <dbReference type="ARBA" id="ARBA00022803"/>
    </source>
</evidence>
<keyword evidence="4" id="KW-0963">Cytoplasm</keyword>
<comment type="caution">
    <text evidence="6">The sequence shown here is derived from an EMBL/GenBank/DDBJ whole genome shotgun (WGS) entry which is preliminary data.</text>
</comment>
<dbReference type="GO" id="GO:0005576">
    <property type="term" value="C:extracellular region"/>
    <property type="evidence" value="ECO:0007669"/>
    <property type="project" value="InterPro"/>
</dbReference>
<dbReference type="InterPro" id="IPR011990">
    <property type="entry name" value="TPR-like_helical_dom_sf"/>
</dbReference>
<dbReference type="OrthoDB" id="2017782at2759"/>
<dbReference type="PANTHER" id="PTHR45641">
    <property type="entry name" value="TETRATRICOPEPTIDE REPEAT PROTEIN (AFU_ORTHOLOGUE AFUA_6G03870)"/>
    <property type="match status" value="1"/>
</dbReference>
<feature type="repeat" description="TPR" evidence="3">
    <location>
        <begin position="407"/>
        <end position="440"/>
    </location>
</feature>
<dbReference type="SMART" id="SM00028">
    <property type="entry name" value="TPR"/>
    <property type="match status" value="6"/>
</dbReference>
<dbReference type="PROSITE" id="PS50293">
    <property type="entry name" value="TPR_REGION"/>
    <property type="match status" value="4"/>
</dbReference>
<keyword evidence="2 3" id="KW-0802">TPR repeat</keyword>
<comment type="function">
    <text evidence="4">Kinesin is a microtubule-associated force-producing protein that play a role in organelle transport.</text>
</comment>
<dbReference type="PROSITE" id="PS51996">
    <property type="entry name" value="TR_MART"/>
    <property type="match status" value="1"/>
</dbReference>
<feature type="repeat" description="TPR" evidence="3">
    <location>
        <begin position="612"/>
        <end position="645"/>
    </location>
</feature>
<dbReference type="Proteomes" id="UP000663852">
    <property type="component" value="Unassembled WGS sequence"/>
</dbReference>
<evidence type="ECO:0000256" key="1">
    <source>
        <dbReference type="ARBA" id="ARBA00022737"/>
    </source>
</evidence>
<dbReference type="GO" id="GO:0005874">
    <property type="term" value="C:microtubule"/>
    <property type="evidence" value="ECO:0007669"/>
    <property type="project" value="UniProtKB-UniRule"/>
</dbReference>
<dbReference type="Gene3D" id="1.25.40.10">
    <property type="entry name" value="Tetratricopeptide repeat domain"/>
    <property type="match status" value="2"/>
</dbReference>
<keyword evidence="4" id="KW-0505">Motor protein</keyword>
<sequence>MASNIKTAETHECERLDIRRIQNVLLIWLDGNINNSSKDCQNTITQLRRVVNDVNTYTDGDNCIHFIETITDRKACMIISGALGQHIVCRVHRMSQVDSIFIFCGNKQYHEQWAREWPKIKGVFTEITPICEALKQAAWQCERNAMPMSFMKFDKKLDQLDSSFMYTQILKEILLTITFNEEHIEKYLDYCREALTDNDSELSYVDALSESYYKKTPIHWYTCECFLYTMLNRCLRVMDTKIIILMGFFISDLHRHIERLHQEQKVTETFTVFRGQGLSEEGFEELKETKGGLMSFNNFLSTSKTRSTSLDFAKRAMKNPDLIGILFVMKIDPGQSATAFASVSDISAVSSEDEILFSINSVFRVLDLKPIDKSNTLYEVTLTLTSDSDKELNALTERIREESFPNNEGWERLGLVLIQMGRYDSAEEIYNRLLDETTDDNERAPLYHELGIIKYKLGEYEEAITFYKRSLDIEEKIFPPNDIRLAPSYNNLGVVYENMGEYKKALSYYEKDLEISKLSLDENHPDIASSYNNIGVVYQNMGDYKKALVSYEKALAIRQRSLTTTHPDVAASYNNIGAVYRNMGDYKRALPSYEKALAIRQQSLPSNHPDLVSSYNNIGLVHENMNNYSTARSCFNCAIEIAKQSLSENHPNLIDARENFERVKNKLYE</sequence>
<evidence type="ECO:0000313" key="6">
    <source>
        <dbReference type="EMBL" id="CAF1375944.1"/>
    </source>
</evidence>
<comment type="similarity">
    <text evidence="4">Belongs to the kinesin light chain family.</text>
</comment>
<gene>
    <name evidence="6" type="ORF">EDS130_LOCUS34646</name>
</gene>
<dbReference type="InterPro" id="IPR019734">
    <property type="entry name" value="TPR_rpt"/>
</dbReference>
<dbReference type="EMBL" id="CAJNOJ010000293">
    <property type="protein sequence ID" value="CAF1375944.1"/>
    <property type="molecule type" value="Genomic_DNA"/>
</dbReference>
<dbReference type="InterPro" id="IPR003540">
    <property type="entry name" value="ADP-ribosyltransferase"/>
</dbReference>
<organism evidence="6 7">
    <name type="scientific">Adineta ricciae</name>
    <name type="common">Rotifer</name>
    <dbReference type="NCBI Taxonomy" id="249248"/>
    <lineage>
        <taxon>Eukaryota</taxon>
        <taxon>Metazoa</taxon>
        <taxon>Spiralia</taxon>
        <taxon>Gnathifera</taxon>
        <taxon>Rotifera</taxon>
        <taxon>Eurotatoria</taxon>
        <taxon>Bdelloidea</taxon>
        <taxon>Adinetida</taxon>
        <taxon>Adinetidae</taxon>
        <taxon>Adineta</taxon>
    </lineage>
</organism>
<comment type="subcellular location">
    <subcellularLocation>
        <location evidence="4">Cytoplasm</location>
        <location evidence="4">Cytoskeleton</location>
    </subcellularLocation>
</comment>
<proteinExistence type="inferred from homology"/>
<dbReference type="PROSITE" id="PS50005">
    <property type="entry name" value="TPR"/>
    <property type="match status" value="6"/>
</dbReference>
<dbReference type="Pfam" id="PF13181">
    <property type="entry name" value="TPR_8"/>
    <property type="match status" value="1"/>
</dbReference>
<reference evidence="6" key="1">
    <citation type="submission" date="2021-02" db="EMBL/GenBank/DDBJ databases">
        <authorList>
            <person name="Nowell W R."/>
        </authorList>
    </citation>
    <scope>NUCLEOTIDE SEQUENCE</scope>
</reference>
<keyword evidence="4" id="KW-0206">Cytoskeleton</keyword>
<dbReference type="AlphaFoldDB" id="A0A815J0G5"/>
<evidence type="ECO:0000313" key="7">
    <source>
        <dbReference type="Proteomes" id="UP000663852"/>
    </source>
</evidence>
<accession>A0A815J0G5</accession>
<dbReference type="Gene3D" id="3.90.176.10">
    <property type="entry name" value="Toxin ADP-ribosyltransferase, Chain A, domain 1"/>
    <property type="match status" value="1"/>
</dbReference>
<name>A0A815J0G5_ADIRI</name>
<dbReference type="GO" id="GO:0005871">
    <property type="term" value="C:kinesin complex"/>
    <property type="evidence" value="ECO:0007669"/>
    <property type="project" value="UniProtKB-UniRule"/>
</dbReference>
<dbReference type="Pfam" id="PF13374">
    <property type="entry name" value="TPR_10"/>
    <property type="match status" value="1"/>
</dbReference>
<dbReference type="Pfam" id="PF13424">
    <property type="entry name" value="TPR_12"/>
    <property type="match status" value="2"/>
</dbReference>
<keyword evidence="1" id="KW-0677">Repeat</keyword>
<dbReference type="SUPFAM" id="SSF56399">
    <property type="entry name" value="ADP-ribosylation"/>
    <property type="match status" value="1"/>
</dbReference>
<feature type="repeat" description="TPR" evidence="3">
    <location>
        <begin position="570"/>
        <end position="603"/>
    </location>
</feature>
<comment type="subunit">
    <text evidence="4">Oligomeric complex composed of two heavy chains and two light chains.</text>
</comment>
<feature type="domain" description="ADP ribosyltransferase" evidence="5">
    <location>
        <begin position="217"/>
        <end position="376"/>
    </location>
</feature>
<protein>
    <recommendedName>
        <fullName evidence="4">Kinesin light chain</fullName>
    </recommendedName>
</protein>
<keyword evidence="4" id="KW-0493">Microtubule</keyword>
<dbReference type="Pfam" id="PF03496">
    <property type="entry name" value="ADPrib_exo_Tox"/>
    <property type="match status" value="1"/>
</dbReference>
<evidence type="ECO:0000256" key="3">
    <source>
        <dbReference type="PROSITE-ProRule" id="PRU00339"/>
    </source>
</evidence>
<evidence type="ECO:0000256" key="4">
    <source>
        <dbReference type="RuleBase" id="RU367020"/>
    </source>
</evidence>
<feature type="repeat" description="TPR" evidence="3">
    <location>
        <begin position="528"/>
        <end position="561"/>
    </location>
</feature>
<dbReference type="PRINTS" id="PR00381">
    <property type="entry name" value="KINESINLIGHT"/>
</dbReference>
<evidence type="ECO:0000259" key="5">
    <source>
        <dbReference type="Pfam" id="PF03496"/>
    </source>
</evidence>
<dbReference type="SUPFAM" id="SSF48452">
    <property type="entry name" value="TPR-like"/>
    <property type="match status" value="1"/>
</dbReference>